<reference evidence="3" key="1">
    <citation type="submission" date="2023-06" db="EMBL/GenBank/DDBJ databases">
        <title>Uncultivated large filamentous bacteria from sulfidic sediments reveal new species and different genomic features in energy metabolism and defense.</title>
        <authorList>
            <person name="Fonseca A."/>
        </authorList>
    </citation>
    <scope>NUCLEOTIDE SEQUENCE</scope>
    <source>
        <strain evidence="3">HSG4</strain>
    </source>
</reference>
<keyword evidence="2" id="KW-0802">TPR repeat</keyword>
<organism evidence="3 4">
    <name type="scientific">Candidatus Marithioploca araucensis</name>
    <dbReference type="NCBI Taxonomy" id="70273"/>
    <lineage>
        <taxon>Bacteria</taxon>
        <taxon>Pseudomonadati</taxon>
        <taxon>Pseudomonadota</taxon>
        <taxon>Gammaproteobacteria</taxon>
        <taxon>Thiotrichales</taxon>
        <taxon>Thiotrichaceae</taxon>
        <taxon>Candidatus Marithioploca</taxon>
    </lineage>
</organism>
<evidence type="ECO:0000256" key="2">
    <source>
        <dbReference type="ARBA" id="ARBA00022803"/>
    </source>
</evidence>
<dbReference type="PANTHER" id="PTHR45641">
    <property type="entry name" value="TETRATRICOPEPTIDE REPEAT PROTEIN (AFU_ORTHOLOGUE AFUA_6G03870)"/>
    <property type="match status" value="1"/>
</dbReference>
<dbReference type="SUPFAM" id="SSF48452">
    <property type="entry name" value="TPR-like"/>
    <property type="match status" value="1"/>
</dbReference>
<evidence type="ECO:0000313" key="3">
    <source>
        <dbReference type="EMBL" id="MDM8562348.1"/>
    </source>
</evidence>
<name>A0ABT7VSM8_9GAMM</name>
<proteinExistence type="predicted"/>
<comment type="caution">
    <text evidence="3">The sequence shown here is derived from an EMBL/GenBank/DDBJ whole genome shotgun (WGS) entry which is preliminary data.</text>
</comment>
<dbReference type="PANTHER" id="PTHR45641:SF19">
    <property type="entry name" value="NEPHROCYSTIN-3"/>
    <property type="match status" value="1"/>
</dbReference>
<dbReference type="Gene3D" id="1.25.40.10">
    <property type="entry name" value="Tetratricopeptide repeat domain"/>
    <property type="match status" value="1"/>
</dbReference>
<sequence>MNQINMSRISTNNIPNLSEADEEELCLAHDLFLLKRPLTEEEEKVLFDPAQVQIPTLAQVKKRLKKYKSPFSQLPKMLTNISLTPSDTHEQTLKTLNRVDELHSKAKELADLAFRAEMEEQTDKIKPLYQQAFDYEEKALMLSVQTHESDIELTPLVLSKNAANLALDAQAYDKAEKMIEFGLSNEPPIEMTEELLGLLDYLAGIYDEDGEYQKAQILLEKTLAIREKIFDDEHPDVINGLNNLGVIHQKQAKQLFERALIVLNKTRYNAHSLVKIIHNNLNHFDKPEPRLYGR</sequence>
<dbReference type="Pfam" id="PF13424">
    <property type="entry name" value="TPR_12"/>
    <property type="match status" value="1"/>
</dbReference>
<protein>
    <submittedName>
        <fullName evidence="3">Tetratricopeptide repeat protein</fullName>
    </submittedName>
</protein>
<keyword evidence="4" id="KW-1185">Reference proteome</keyword>
<dbReference type="InterPro" id="IPR011990">
    <property type="entry name" value="TPR-like_helical_dom_sf"/>
</dbReference>
<accession>A0ABT7VSM8</accession>
<dbReference type="Proteomes" id="UP001171945">
    <property type="component" value="Unassembled WGS sequence"/>
</dbReference>
<gene>
    <name evidence="3" type="ORF">QUF54_03240</name>
</gene>
<evidence type="ECO:0000256" key="1">
    <source>
        <dbReference type="ARBA" id="ARBA00022737"/>
    </source>
</evidence>
<dbReference type="EMBL" id="JAUCGM010000123">
    <property type="protein sequence ID" value="MDM8562348.1"/>
    <property type="molecule type" value="Genomic_DNA"/>
</dbReference>
<keyword evidence="1" id="KW-0677">Repeat</keyword>
<evidence type="ECO:0000313" key="4">
    <source>
        <dbReference type="Proteomes" id="UP001171945"/>
    </source>
</evidence>